<protein>
    <submittedName>
        <fullName evidence="2">Uncharacterized protein</fullName>
    </submittedName>
</protein>
<name>A0A4W3H3S1_CALMI</name>
<reference evidence="3" key="1">
    <citation type="journal article" date="2006" name="Science">
        <title>Ancient noncoding elements conserved in the human genome.</title>
        <authorList>
            <person name="Venkatesh B."/>
            <person name="Kirkness E.F."/>
            <person name="Loh Y.H."/>
            <person name="Halpern A.L."/>
            <person name="Lee A.P."/>
            <person name="Johnson J."/>
            <person name="Dandona N."/>
            <person name="Viswanathan L.D."/>
            <person name="Tay A."/>
            <person name="Venter J.C."/>
            <person name="Strausberg R.L."/>
            <person name="Brenner S."/>
        </authorList>
    </citation>
    <scope>NUCLEOTIDE SEQUENCE [LARGE SCALE GENOMIC DNA]</scope>
</reference>
<keyword evidence="1" id="KW-0472">Membrane</keyword>
<reference evidence="3" key="3">
    <citation type="journal article" date="2014" name="Nature">
        <title>Elephant shark genome provides unique insights into gnathostome evolution.</title>
        <authorList>
            <consortium name="International Elephant Shark Genome Sequencing Consortium"/>
            <person name="Venkatesh B."/>
            <person name="Lee A.P."/>
            <person name="Ravi V."/>
            <person name="Maurya A.K."/>
            <person name="Lian M.M."/>
            <person name="Swann J.B."/>
            <person name="Ohta Y."/>
            <person name="Flajnik M.F."/>
            <person name="Sutoh Y."/>
            <person name="Kasahara M."/>
            <person name="Hoon S."/>
            <person name="Gangu V."/>
            <person name="Roy S.W."/>
            <person name="Irimia M."/>
            <person name="Korzh V."/>
            <person name="Kondrychyn I."/>
            <person name="Lim Z.W."/>
            <person name="Tay B.H."/>
            <person name="Tohari S."/>
            <person name="Kong K.W."/>
            <person name="Ho S."/>
            <person name="Lorente-Galdos B."/>
            <person name="Quilez J."/>
            <person name="Marques-Bonet T."/>
            <person name="Raney B.J."/>
            <person name="Ingham P.W."/>
            <person name="Tay A."/>
            <person name="Hillier L.W."/>
            <person name="Minx P."/>
            <person name="Boehm T."/>
            <person name="Wilson R.K."/>
            <person name="Brenner S."/>
            <person name="Warren W.C."/>
        </authorList>
    </citation>
    <scope>NUCLEOTIDE SEQUENCE [LARGE SCALE GENOMIC DNA]</scope>
</reference>
<keyword evidence="1" id="KW-1133">Transmembrane helix</keyword>
<sequence length="94" mass="10728">MEINYSTNKIRCLIRSKLLRDEQEGNLQISDEFFPKVPVDVVVSSVFLGLAILVLSVLVGYSVKQRREIKALQLRLVRRKLTHCAGKSLSNQRT</sequence>
<keyword evidence="1" id="KW-0812">Transmembrane</keyword>
<dbReference type="Proteomes" id="UP000314986">
    <property type="component" value="Unassembled WGS sequence"/>
</dbReference>
<reference evidence="3" key="2">
    <citation type="journal article" date="2007" name="PLoS Biol.">
        <title>Survey sequencing and comparative analysis of the elephant shark (Callorhinchus milii) genome.</title>
        <authorList>
            <person name="Venkatesh B."/>
            <person name="Kirkness E.F."/>
            <person name="Loh Y.H."/>
            <person name="Halpern A.L."/>
            <person name="Lee A.P."/>
            <person name="Johnson J."/>
            <person name="Dandona N."/>
            <person name="Viswanathan L.D."/>
            <person name="Tay A."/>
            <person name="Venter J.C."/>
            <person name="Strausberg R.L."/>
            <person name="Brenner S."/>
        </authorList>
    </citation>
    <scope>NUCLEOTIDE SEQUENCE [LARGE SCALE GENOMIC DNA]</scope>
</reference>
<keyword evidence="3" id="KW-1185">Reference proteome</keyword>
<accession>A0A4W3H3S1</accession>
<organism evidence="2 3">
    <name type="scientific">Callorhinchus milii</name>
    <name type="common">Ghost shark</name>
    <dbReference type="NCBI Taxonomy" id="7868"/>
    <lineage>
        <taxon>Eukaryota</taxon>
        <taxon>Metazoa</taxon>
        <taxon>Chordata</taxon>
        <taxon>Craniata</taxon>
        <taxon>Vertebrata</taxon>
        <taxon>Chondrichthyes</taxon>
        <taxon>Holocephali</taxon>
        <taxon>Chimaeriformes</taxon>
        <taxon>Callorhinchidae</taxon>
        <taxon>Callorhinchus</taxon>
    </lineage>
</organism>
<evidence type="ECO:0000256" key="1">
    <source>
        <dbReference type="SAM" id="Phobius"/>
    </source>
</evidence>
<reference evidence="2" key="5">
    <citation type="submission" date="2025-09" db="UniProtKB">
        <authorList>
            <consortium name="Ensembl"/>
        </authorList>
    </citation>
    <scope>IDENTIFICATION</scope>
</reference>
<dbReference type="GeneTree" id="ENSGT00970000197769"/>
<proteinExistence type="predicted"/>
<reference evidence="2" key="4">
    <citation type="submission" date="2025-08" db="UniProtKB">
        <authorList>
            <consortium name="Ensembl"/>
        </authorList>
    </citation>
    <scope>IDENTIFICATION</scope>
</reference>
<evidence type="ECO:0000313" key="2">
    <source>
        <dbReference type="Ensembl" id="ENSCMIP00000010361.1"/>
    </source>
</evidence>
<dbReference type="Ensembl" id="ENSCMIT00000010633.1">
    <property type="protein sequence ID" value="ENSCMIP00000010361.1"/>
    <property type="gene ID" value="ENSCMIG00000005464.1"/>
</dbReference>
<feature type="transmembrane region" description="Helical" evidence="1">
    <location>
        <begin position="41"/>
        <end position="63"/>
    </location>
</feature>
<evidence type="ECO:0000313" key="3">
    <source>
        <dbReference type="Proteomes" id="UP000314986"/>
    </source>
</evidence>
<dbReference type="AlphaFoldDB" id="A0A4W3H3S1"/>
<dbReference type="InParanoid" id="A0A4W3H3S1"/>